<dbReference type="InterPro" id="IPR022385">
    <property type="entry name" value="Rhs_assc_core"/>
</dbReference>
<sequence length="1971" mass="211343">ELDGLGADAWIRSGDVAETVQFADMTGDGLADLVRVRRGDVSYWPNLGHGRFGRRVVMDGAPLPAGPDEFDARRVILADVDGSGTSDLIYLGADGVRMYANQSGNGWSASGELGVRFPRVDSAVQASAIDLLGTGTLCLVWSSPLPGDASSPLRYVDLMRAGKPYLLTGTRNNLGSETSVTYSTSTAFYAADRAAGRPWPTKVPFPVHVVERVETRDAVSRNVFTTRYAYHDGHYDGVEREFGGFGMVEQWDTEEIGALDPAGATNLDPAAFIAPVLVRSWFHTGAAGQPVRVLARRPGGPPRPAELTPDEEREAARVLRGRLLRQETYGLDGTPQSSRPYTVAEREYTVELRQAGHGSPRKDGYRPAVFTSYQTRSRDERHERAIYVVDGREVADPRVQDEFVLDVNEYGDVLRSVGVAYGRRYPDPDPVLTDADRAEQARVRVLVTENRYTHAIDLGTGYRTPLPCEKRVTEVVGLRPSGARYGEDELRDALARVTADLPVIAWDDDGSGGPARRLLERQRSLFWRDDLSGPLPFGALEPLALPHETVRQVLTDDLIDAEYGDRVDASRLAEAGYVREDGAWWSPSGHVVFTPEDGRPPAARFYQPHAFVDPFGATTRLRYDPYDLLVVSSTDAAGNVVSVGERDGDRVLPGGYDYRVLKPRVTCDANGNLTEAAYDALGRLTATAVRGKPGDDRDDLGDSVAGLDPDPSDADLLAYFADPHQPGLAQRLLGRATSRDLYDPGAYHRTRDGAHPHPPATAVLTRTVHVAAQPPGEPTVLQQLITYSDGTGREAQHKSQAEPGADGRPRWSGTGWTIYNNKGLPVRRYEPFFSATHQFEFARVAGVSAVVFYDPVGRAAATLHPDGSYGKVVFDPWRLATWDANDTIALRPDADPDVRGHVGRYLDALDAAGTPWRTWYEIRVTGELGADERSAAAQTLAHAGTPARAWADSLGRSFLTVRHDRGADGTADDRYDRMLVRLDVQGRAREIRDPLGRAVTRIGYDMVGGLIRRAGMDSGPGLVLRDVLGTACASWTARGFAFRTEYDPLHRPVRSFVAGPGIDGEREHQRVEYGEGVPDAAARNLRAQVHRTFDGAGVVVHDRYDPEGNLAEATRQVTTGFREAPDWSGPVELEPERYTGRVAFDAQGRPVRITAPDGGTITASYNPAGFLERLDAQPAGEDPVPVVTGMDYNARGQRIAVEHANGARTGYSYDPFTFLLRGIVTERDGDRLQDLRHVYDPSGNVTSVRDESQQTLFFRNQVVRPGGRYRYDALYRLAEATGREHLAQADGVRPPGPQPGGPPPLHPHDGRAMSRYTERYEYDPVGNLLQIVHAVADSATSGWTRTYRYDQESLLEPGVTGNRLGAVDGVAFEHDAQGNVTALPGLAFLGWDTEDRLHVTAHRPPGARADAGALPESTWSCYDSAGTRVRKITDRPGPDGGRIRVRERLYLGPFEVFREYAPDGEVTVERTTLHVLDEDRRVALIEKRTRGTDKGPELLVRHQLDDHLGSPTLELDQGGRVLTHEEFHPYGSTAYETVSPGARAAPKRYRFTGRERDRESGLQCHGARFYAPWLARWVSPDPAGTQDSPSPYVYVAANPLRLVDPSGHQGTPPGANNIDDLFTFLRNQAGFETGAGRALDFTRRGASPFGTAAHAQVTDLLGRLKSAQSPLLGIERIYSEVRVVAGRIQQIGGTPGGPKGSHNLDLVAVKEGKSLAVGDQLTAQVAEKIGDVKYGGGAIAQKYGVYGVELTTVNGVTPPGPMPAGAVAAEAGAAAEAGTAQIRVATETESALAASKAGAKVRVADSVVEAAKTAAPAAEGAGEAVSVASKAGRLLRAAAPALRVVGKIAGPLAVVASVHQAANAQTTAEKADATVGVSSAVIGLSANPVTGIAAGGLVAGGYVGGKVEGVVTEATGSREAGVAAGTLAGAATGAAIGAVVGSIVPGVGTAVGAAVGGAAGAIGGFIKSYWK</sequence>
<evidence type="ECO:0000313" key="4">
    <source>
        <dbReference type="EMBL" id="TMQ91905.1"/>
    </source>
</evidence>
<protein>
    <submittedName>
        <fullName evidence="4">Sugar-binding protein</fullName>
    </submittedName>
</protein>
<dbReference type="Gene3D" id="2.180.10.10">
    <property type="entry name" value="RHS repeat-associated core"/>
    <property type="match status" value="1"/>
</dbReference>
<feature type="region of interest" description="Disordered" evidence="1">
    <location>
        <begin position="790"/>
        <end position="812"/>
    </location>
</feature>
<dbReference type="Pfam" id="PF12255">
    <property type="entry name" value="TcdB_toxin_midC"/>
    <property type="match status" value="1"/>
</dbReference>
<dbReference type="NCBIfam" id="TIGR03696">
    <property type="entry name" value="Rhs_assc_core"/>
    <property type="match status" value="1"/>
</dbReference>
<feature type="compositionally biased region" description="Pro residues" evidence="1">
    <location>
        <begin position="1294"/>
        <end position="1305"/>
    </location>
</feature>
<reference evidence="4 5" key="1">
    <citation type="submission" date="2019-05" db="EMBL/GenBank/DDBJ databases">
        <title>Draft genome sequence of Actinomadura sp. 14C53.</title>
        <authorList>
            <person name="Saricaoglu S."/>
            <person name="Isik K."/>
        </authorList>
    </citation>
    <scope>NUCLEOTIDE SEQUENCE [LARGE SCALE GENOMIC DNA]</scope>
    <source>
        <strain evidence="4 5">14C53</strain>
    </source>
</reference>
<evidence type="ECO:0000313" key="5">
    <source>
        <dbReference type="Proteomes" id="UP000309174"/>
    </source>
</evidence>
<feature type="compositionally biased region" description="Basic and acidic residues" evidence="1">
    <location>
        <begin position="791"/>
        <end position="809"/>
    </location>
</feature>
<name>A0A5C4J4U8_9ACTN</name>
<dbReference type="SUPFAM" id="SSF69318">
    <property type="entry name" value="Integrin alpha N-terminal domain"/>
    <property type="match status" value="1"/>
</dbReference>
<evidence type="ECO:0000259" key="3">
    <source>
        <dbReference type="Pfam" id="PF12256"/>
    </source>
</evidence>
<feature type="region of interest" description="Disordered" evidence="1">
    <location>
        <begin position="1288"/>
        <end position="1311"/>
    </location>
</feature>
<feature type="domain" description="Insecticide toxin TcdB middle/N-terminal" evidence="3">
    <location>
        <begin position="119"/>
        <end position="254"/>
    </location>
</feature>
<keyword evidence="5" id="KW-1185">Reference proteome</keyword>
<feature type="region of interest" description="Disordered" evidence="1">
    <location>
        <begin position="689"/>
        <end position="708"/>
    </location>
</feature>
<dbReference type="InterPro" id="IPR028994">
    <property type="entry name" value="Integrin_alpha_N"/>
</dbReference>
<gene>
    <name evidence="4" type="ORF">ETD83_28775</name>
</gene>
<dbReference type="Pfam" id="PF12256">
    <property type="entry name" value="TcdB_toxin_midN"/>
    <property type="match status" value="1"/>
</dbReference>
<comment type="caution">
    <text evidence="4">The sequence shown here is derived from an EMBL/GenBank/DDBJ whole genome shotgun (WGS) entry which is preliminary data.</text>
</comment>
<dbReference type="PANTHER" id="PTHR32305">
    <property type="match status" value="1"/>
</dbReference>
<proteinExistence type="predicted"/>
<feature type="non-terminal residue" evidence="4">
    <location>
        <position position="1"/>
    </location>
</feature>
<dbReference type="InterPro" id="IPR022045">
    <property type="entry name" value="TcdB_toxin_mid/N"/>
</dbReference>
<accession>A0A5C4J4U8</accession>
<dbReference type="OrthoDB" id="9765204at2"/>
<dbReference type="PANTHER" id="PTHR32305:SF15">
    <property type="entry name" value="PROTEIN RHSA-RELATED"/>
    <property type="match status" value="1"/>
</dbReference>
<dbReference type="Proteomes" id="UP000309174">
    <property type="component" value="Unassembled WGS sequence"/>
</dbReference>
<organism evidence="4 5">
    <name type="scientific">Actinomadura soli</name>
    <dbReference type="NCBI Taxonomy" id="2508997"/>
    <lineage>
        <taxon>Bacteria</taxon>
        <taxon>Bacillati</taxon>
        <taxon>Actinomycetota</taxon>
        <taxon>Actinomycetes</taxon>
        <taxon>Streptosporangiales</taxon>
        <taxon>Thermomonosporaceae</taxon>
        <taxon>Actinomadura</taxon>
    </lineage>
</organism>
<feature type="domain" description="Insecticide toxin TcdB middle/C-terminal" evidence="2">
    <location>
        <begin position="315"/>
        <end position="457"/>
    </location>
</feature>
<dbReference type="InterPro" id="IPR022044">
    <property type="entry name" value="TcdB_toxin_mid/C"/>
</dbReference>
<evidence type="ECO:0000259" key="2">
    <source>
        <dbReference type="Pfam" id="PF12255"/>
    </source>
</evidence>
<dbReference type="InterPro" id="IPR050708">
    <property type="entry name" value="T6SS_VgrG/RHS"/>
</dbReference>
<dbReference type="EMBL" id="VCKW01000182">
    <property type="protein sequence ID" value="TMQ91905.1"/>
    <property type="molecule type" value="Genomic_DNA"/>
</dbReference>
<evidence type="ECO:0000256" key="1">
    <source>
        <dbReference type="SAM" id="MobiDB-lite"/>
    </source>
</evidence>